<comment type="caution">
    <text evidence="2">The sequence shown here is derived from an EMBL/GenBank/DDBJ whole genome shotgun (WGS) entry which is preliminary data.</text>
</comment>
<evidence type="ECO:0000313" key="2">
    <source>
        <dbReference type="EMBL" id="CAE7354797.1"/>
    </source>
</evidence>
<evidence type="ECO:0000256" key="1">
    <source>
        <dbReference type="SAM" id="MobiDB-lite"/>
    </source>
</evidence>
<proteinExistence type="predicted"/>
<reference evidence="2" key="1">
    <citation type="submission" date="2021-02" db="EMBL/GenBank/DDBJ databases">
        <authorList>
            <person name="Dougan E. K."/>
            <person name="Rhodes N."/>
            <person name="Thang M."/>
            <person name="Chan C."/>
        </authorList>
    </citation>
    <scope>NUCLEOTIDE SEQUENCE</scope>
</reference>
<evidence type="ECO:0000313" key="3">
    <source>
        <dbReference type="Proteomes" id="UP000604046"/>
    </source>
</evidence>
<dbReference type="EMBL" id="CAJNDS010002156">
    <property type="protein sequence ID" value="CAE7354797.1"/>
    <property type="molecule type" value="Genomic_DNA"/>
</dbReference>
<keyword evidence="3" id="KW-1185">Reference proteome</keyword>
<name>A0A812PP46_9DINO</name>
<dbReference type="OrthoDB" id="10572081at2759"/>
<dbReference type="AlphaFoldDB" id="A0A812PP46"/>
<organism evidence="2 3">
    <name type="scientific">Symbiodinium natans</name>
    <dbReference type="NCBI Taxonomy" id="878477"/>
    <lineage>
        <taxon>Eukaryota</taxon>
        <taxon>Sar</taxon>
        <taxon>Alveolata</taxon>
        <taxon>Dinophyceae</taxon>
        <taxon>Suessiales</taxon>
        <taxon>Symbiodiniaceae</taxon>
        <taxon>Symbiodinium</taxon>
    </lineage>
</organism>
<dbReference type="Proteomes" id="UP000604046">
    <property type="component" value="Unassembled WGS sequence"/>
</dbReference>
<sequence length="106" mass="11691">METCGRLRLGWNLFGTEGKIRKYAKKRNAHIIGEGLVAFPPCDPQPFCVILEVLKKKIFGVNEDCMVPPDVAALVLPAGKEAHPRRRSPRSAGDRARGHDFLGLAL</sequence>
<accession>A0A812PP46</accession>
<feature type="region of interest" description="Disordered" evidence="1">
    <location>
        <begin position="78"/>
        <end position="106"/>
    </location>
</feature>
<gene>
    <name evidence="2" type="ORF">SNAT2548_LOCUS18822</name>
</gene>
<protein>
    <submittedName>
        <fullName evidence="2">Uncharacterized protein</fullName>
    </submittedName>
</protein>